<organism evidence="1 2">
    <name type="scientific">Nibrella viscosa</name>
    <dbReference type="NCBI Taxonomy" id="1084524"/>
    <lineage>
        <taxon>Bacteria</taxon>
        <taxon>Pseudomonadati</taxon>
        <taxon>Bacteroidota</taxon>
        <taxon>Cytophagia</taxon>
        <taxon>Cytophagales</taxon>
        <taxon>Spirosomataceae</taxon>
        <taxon>Nibrella</taxon>
    </lineage>
</organism>
<dbReference type="RefSeq" id="WP_345271349.1">
    <property type="nucleotide sequence ID" value="NZ_BAABHB010000020.1"/>
</dbReference>
<reference evidence="2" key="1">
    <citation type="journal article" date="2019" name="Int. J. Syst. Evol. Microbiol.">
        <title>The Global Catalogue of Microorganisms (GCM) 10K type strain sequencing project: providing services to taxonomists for standard genome sequencing and annotation.</title>
        <authorList>
            <consortium name="The Broad Institute Genomics Platform"/>
            <consortium name="The Broad Institute Genome Sequencing Center for Infectious Disease"/>
            <person name="Wu L."/>
            <person name="Ma J."/>
        </authorList>
    </citation>
    <scope>NUCLEOTIDE SEQUENCE [LARGE SCALE GENOMIC DNA]</scope>
    <source>
        <strain evidence="2">JCM 17925</strain>
    </source>
</reference>
<dbReference type="Proteomes" id="UP001500936">
    <property type="component" value="Unassembled WGS sequence"/>
</dbReference>
<gene>
    <name evidence="1" type="ORF">GCM10023187_55470</name>
</gene>
<evidence type="ECO:0000313" key="2">
    <source>
        <dbReference type="Proteomes" id="UP001500936"/>
    </source>
</evidence>
<proteinExistence type="predicted"/>
<dbReference type="EMBL" id="BAABHB010000020">
    <property type="protein sequence ID" value="GAA4420290.1"/>
    <property type="molecule type" value="Genomic_DNA"/>
</dbReference>
<accession>A0ABP8L283</accession>
<evidence type="ECO:0008006" key="3">
    <source>
        <dbReference type="Google" id="ProtNLM"/>
    </source>
</evidence>
<comment type="caution">
    <text evidence="1">The sequence shown here is derived from an EMBL/GenBank/DDBJ whole genome shotgun (WGS) entry which is preliminary data.</text>
</comment>
<keyword evidence="2" id="KW-1185">Reference proteome</keyword>
<dbReference type="SUPFAM" id="SSF46955">
    <property type="entry name" value="Putative DNA-binding domain"/>
    <property type="match status" value="1"/>
</dbReference>
<name>A0ABP8L283_9BACT</name>
<dbReference type="InterPro" id="IPR009061">
    <property type="entry name" value="DNA-bd_dom_put_sf"/>
</dbReference>
<evidence type="ECO:0000313" key="1">
    <source>
        <dbReference type="EMBL" id="GAA4420290.1"/>
    </source>
</evidence>
<protein>
    <recommendedName>
        <fullName evidence="3">Helix-turn-helix domain-containing protein</fullName>
    </recommendedName>
</protein>
<sequence length="104" mass="12048">MLQSYITIPCTVEQLAQLLDERLEIALTKKSAAEKPASQLPDYVTRNELARLARVSLVTLHEWSKDTEDRKAIIKPIRINGRVRYKREDVLALLDNSPKYRRQS</sequence>